<dbReference type="Proteomes" id="UP000037175">
    <property type="component" value="Unassembled WGS sequence"/>
</dbReference>
<accession>A0A0L6W035</accession>
<keyword evidence="1" id="KW-0812">Transmembrane</keyword>
<reference evidence="3" key="1">
    <citation type="submission" date="2015-07" db="EMBL/GenBank/DDBJ databases">
        <title>Complete Genome of Thermincola ferriacetica strain Z-0001T.</title>
        <authorList>
            <person name="Lusk B."/>
            <person name="Badalamenti J.P."/>
            <person name="Parameswaran P."/>
            <person name="Bond D.R."/>
            <person name="Torres C.I."/>
        </authorList>
    </citation>
    <scope>NUCLEOTIDE SEQUENCE [LARGE SCALE GENOMIC DNA]</scope>
    <source>
        <strain evidence="3">Z-0001</strain>
    </source>
</reference>
<dbReference type="EMBL" id="LGTE01000019">
    <property type="protein sequence ID" value="KNZ68917.1"/>
    <property type="molecule type" value="Genomic_DNA"/>
</dbReference>
<protein>
    <submittedName>
        <fullName evidence="2">Uncharacterized protein</fullName>
    </submittedName>
</protein>
<organism evidence="2 3">
    <name type="scientific">Thermincola ferriacetica</name>
    <dbReference type="NCBI Taxonomy" id="281456"/>
    <lineage>
        <taxon>Bacteria</taxon>
        <taxon>Bacillati</taxon>
        <taxon>Bacillota</taxon>
        <taxon>Clostridia</taxon>
        <taxon>Eubacteriales</taxon>
        <taxon>Thermincolaceae</taxon>
        <taxon>Thermincola</taxon>
    </lineage>
</organism>
<comment type="caution">
    <text evidence="2">The sequence shown here is derived from an EMBL/GenBank/DDBJ whole genome shotgun (WGS) entry which is preliminary data.</text>
</comment>
<proteinExistence type="predicted"/>
<dbReference type="RefSeq" id="WP_052218532.1">
    <property type="nucleotide sequence ID" value="NZ_LGTE01000019.1"/>
</dbReference>
<dbReference type="AlphaFoldDB" id="A0A0L6W035"/>
<evidence type="ECO:0000313" key="2">
    <source>
        <dbReference type="EMBL" id="KNZ68917.1"/>
    </source>
</evidence>
<feature type="transmembrane region" description="Helical" evidence="1">
    <location>
        <begin position="82"/>
        <end position="101"/>
    </location>
</feature>
<keyword evidence="1" id="KW-1133">Transmembrane helix</keyword>
<sequence>MQIIIWRVNQKNSLFFLTGALFTVLLSHLCCIASALLPLGLNGLTVFLEKTLGELQPWLSVLPGILLIFSGWRIYGNPKSHLIEKVLFWISALIVAGMLYLQKQ</sequence>
<gene>
    <name evidence="2" type="ORF">Tfer_2405</name>
</gene>
<feature type="transmembrane region" description="Helical" evidence="1">
    <location>
        <begin position="12"/>
        <end position="37"/>
    </location>
</feature>
<feature type="transmembrane region" description="Helical" evidence="1">
    <location>
        <begin position="57"/>
        <end position="75"/>
    </location>
</feature>
<name>A0A0L6W035_9FIRM</name>
<keyword evidence="1" id="KW-0472">Membrane</keyword>
<evidence type="ECO:0000313" key="3">
    <source>
        <dbReference type="Proteomes" id="UP000037175"/>
    </source>
</evidence>
<keyword evidence="3" id="KW-1185">Reference proteome</keyword>
<evidence type="ECO:0000256" key="1">
    <source>
        <dbReference type="SAM" id="Phobius"/>
    </source>
</evidence>